<dbReference type="EMBL" id="VMNK01000002">
    <property type="protein sequence ID" value="TVO59437.1"/>
    <property type="molecule type" value="Genomic_DNA"/>
</dbReference>
<keyword evidence="2 5" id="KW-0812">Transmembrane</keyword>
<evidence type="ECO:0000313" key="8">
    <source>
        <dbReference type="Proteomes" id="UP000319502"/>
    </source>
</evidence>
<keyword evidence="8" id="KW-1185">Reference proteome</keyword>
<dbReference type="SUPFAM" id="SSF103481">
    <property type="entry name" value="Multidrug resistance efflux transporter EmrE"/>
    <property type="match status" value="2"/>
</dbReference>
<sequence length="287" mass="30219">MPAFWMILASLLFACMGVCVKLGADRFGIAELTFYRGLAGLLFMAVFMRSRGTPFRTRHWRLQLTRAVAGSIALGCYFFAISLLPLAAAVTLNYTSPIFVALLLALWFREPLRALAIGAVALGFLGVVVLLRPTIAPEQWLGAVAGLASGLIASLAYINVRELGRAGEPESRTVFCFSCVTCLGALPFVLASDGFTAPDATGAALVLGIGVFGTAAQLAMTRAYRVGATIVAANLAYSTVIFASLFGVVLWGEVLPAAAWLGIGMIVVSGMLITRARAPAPAASHRD</sequence>
<dbReference type="InterPro" id="IPR037185">
    <property type="entry name" value="EmrE-like"/>
</dbReference>
<feature type="domain" description="EamA" evidence="6">
    <location>
        <begin position="141"/>
        <end position="274"/>
    </location>
</feature>
<organism evidence="7 8">
    <name type="scientific">Denitromonas halophila</name>
    <dbReference type="NCBI Taxonomy" id="1629404"/>
    <lineage>
        <taxon>Bacteria</taxon>
        <taxon>Pseudomonadati</taxon>
        <taxon>Pseudomonadota</taxon>
        <taxon>Betaproteobacteria</taxon>
        <taxon>Rhodocyclales</taxon>
        <taxon>Zoogloeaceae</taxon>
        <taxon>Denitromonas</taxon>
    </lineage>
</organism>
<comment type="subcellular location">
    <subcellularLocation>
        <location evidence="1">Membrane</location>
        <topology evidence="1">Multi-pass membrane protein</topology>
    </subcellularLocation>
</comment>
<evidence type="ECO:0000256" key="5">
    <source>
        <dbReference type="SAM" id="Phobius"/>
    </source>
</evidence>
<feature type="transmembrane region" description="Helical" evidence="5">
    <location>
        <begin position="231"/>
        <end position="251"/>
    </location>
</feature>
<feature type="transmembrane region" description="Helical" evidence="5">
    <location>
        <begin position="86"/>
        <end position="108"/>
    </location>
</feature>
<feature type="transmembrane region" description="Helical" evidence="5">
    <location>
        <begin position="140"/>
        <end position="160"/>
    </location>
</feature>
<feature type="domain" description="EamA" evidence="6">
    <location>
        <begin position="3"/>
        <end position="131"/>
    </location>
</feature>
<feature type="transmembrane region" description="Helical" evidence="5">
    <location>
        <begin position="257"/>
        <end position="276"/>
    </location>
</feature>
<keyword evidence="4 5" id="KW-0472">Membrane</keyword>
<comment type="caution">
    <text evidence="7">The sequence shown here is derived from an EMBL/GenBank/DDBJ whole genome shotgun (WGS) entry which is preliminary data.</text>
</comment>
<dbReference type="InterPro" id="IPR000620">
    <property type="entry name" value="EamA_dom"/>
</dbReference>
<evidence type="ECO:0000256" key="1">
    <source>
        <dbReference type="ARBA" id="ARBA00004141"/>
    </source>
</evidence>
<feature type="transmembrane region" description="Helical" evidence="5">
    <location>
        <begin position="27"/>
        <end position="48"/>
    </location>
</feature>
<reference evidence="7 8" key="1">
    <citation type="submission" date="2019-07" db="EMBL/GenBank/DDBJ databases">
        <title>The pathways for chlorine oxyanion respiration interact through the shared metabolite chlorate.</title>
        <authorList>
            <person name="Barnum T.P."/>
            <person name="Cheng Y."/>
            <person name="Hill K.A."/>
            <person name="Lucas L.N."/>
            <person name="Carlson H.K."/>
            <person name="Coates J.D."/>
        </authorList>
    </citation>
    <scope>NUCLEOTIDE SEQUENCE [LARGE SCALE GENOMIC DNA]</scope>
    <source>
        <strain evidence="7 8">SFB-3</strain>
    </source>
</reference>
<dbReference type="PANTHER" id="PTHR22911:SF6">
    <property type="entry name" value="SOLUTE CARRIER FAMILY 35 MEMBER G1"/>
    <property type="match status" value="1"/>
</dbReference>
<dbReference type="Proteomes" id="UP000319502">
    <property type="component" value="Unassembled WGS sequence"/>
</dbReference>
<accession>A0A557R2P7</accession>
<evidence type="ECO:0000256" key="4">
    <source>
        <dbReference type="ARBA" id="ARBA00023136"/>
    </source>
</evidence>
<evidence type="ECO:0000256" key="3">
    <source>
        <dbReference type="ARBA" id="ARBA00022989"/>
    </source>
</evidence>
<feature type="transmembrane region" description="Helical" evidence="5">
    <location>
        <begin position="202"/>
        <end position="219"/>
    </location>
</feature>
<name>A0A557R2P7_9RHOO</name>
<dbReference type="OrthoDB" id="8524934at2"/>
<dbReference type="AlphaFoldDB" id="A0A557R2P7"/>
<dbReference type="GO" id="GO:0016020">
    <property type="term" value="C:membrane"/>
    <property type="evidence" value="ECO:0007669"/>
    <property type="project" value="UniProtKB-SubCell"/>
</dbReference>
<feature type="transmembrane region" description="Helical" evidence="5">
    <location>
        <begin position="60"/>
        <end position="80"/>
    </location>
</feature>
<dbReference type="PANTHER" id="PTHR22911">
    <property type="entry name" value="ACYL-MALONYL CONDENSING ENZYME-RELATED"/>
    <property type="match status" value="1"/>
</dbReference>
<dbReference type="Pfam" id="PF00892">
    <property type="entry name" value="EamA"/>
    <property type="match status" value="2"/>
</dbReference>
<keyword evidence="3 5" id="KW-1133">Transmembrane helix</keyword>
<feature type="transmembrane region" description="Helical" evidence="5">
    <location>
        <begin position="115"/>
        <end position="134"/>
    </location>
</feature>
<feature type="transmembrane region" description="Helical" evidence="5">
    <location>
        <begin position="172"/>
        <end position="190"/>
    </location>
</feature>
<gene>
    <name evidence="7" type="ORF">FHP91_01615</name>
</gene>
<evidence type="ECO:0000256" key="2">
    <source>
        <dbReference type="ARBA" id="ARBA00022692"/>
    </source>
</evidence>
<evidence type="ECO:0000259" key="6">
    <source>
        <dbReference type="Pfam" id="PF00892"/>
    </source>
</evidence>
<protein>
    <submittedName>
        <fullName evidence="7">EamA family transporter</fullName>
    </submittedName>
</protein>
<proteinExistence type="predicted"/>
<evidence type="ECO:0000313" key="7">
    <source>
        <dbReference type="EMBL" id="TVO59437.1"/>
    </source>
</evidence>
<dbReference type="RefSeq" id="WP_144307946.1">
    <property type="nucleotide sequence ID" value="NZ_VMNK01000002.1"/>
</dbReference>